<dbReference type="Proteomes" id="UP000019763">
    <property type="component" value="Unassembled WGS sequence"/>
</dbReference>
<dbReference type="OrthoDB" id="248923at2759"/>
<reference evidence="11" key="1">
    <citation type="submission" date="2013-12" db="EMBL/GenBank/DDBJ databases">
        <authorList>
            <person name="Omoto C.K."/>
            <person name="Sibley D."/>
            <person name="Venepally P."/>
            <person name="Hadjithomas M."/>
            <person name="Karamycheva S."/>
            <person name="Brunk B."/>
            <person name="Roos D."/>
            <person name="Caler E."/>
            <person name="Lorenzi H."/>
        </authorList>
    </citation>
    <scope>NUCLEOTIDE SEQUENCE</scope>
</reference>
<comment type="catalytic activity">
    <reaction evidence="9">
        <text>L-seryl-[protein] + ATP = O-phospho-L-seryl-[protein] + ADP + H(+)</text>
        <dbReference type="Rhea" id="RHEA:17989"/>
        <dbReference type="Rhea" id="RHEA-COMP:9863"/>
        <dbReference type="Rhea" id="RHEA-COMP:11604"/>
        <dbReference type="ChEBI" id="CHEBI:15378"/>
        <dbReference type="ChEBI" id="CHEBI:29999"/>
        <dbReference type="ChEBI" id="CHEBI:30616"/>
        <dbReference type="ChEBI" id="CHEBI:83421"/>
        <dbReference type="ChEBI" id="CHEBI:456216"/>
        <dbReference type="EC" id="2.7.11.1"/>
    </reaction>
</comment>
<dbReference type="SMART" id="SM00220">
    <property type="entry name" value="S_TKc"/>
    <property type="match status" value="1"/>
</dbReference>
<dbReference type="PIRSF" id="PIRSF000654">
    <property type="entry name" value="Integrin-linked_kinase"/>
    <property type="match status" value="1"/>
</dbReference>
<dbReference type="SUPFAM" id="SSF56112">
    <property type="entry name" value="Protein kinase-like (PK-like)"/>
    <property type="match status" value="1"/>
</dbReference>
<dbReference type="eggNOG" id="KOG1826">
    <property type="taxonomic scope" value="Eukaryota"/>
</dbReference>
<evidence type="ECO:0000256" key="6">
    <source>
        <dbReference type="ARBA" id="ARBA00022777"/>
    </source>
</evidence>
<dbReference type="PANTHER" id="PTHR44899:SF10">
    <property type="entry name" value="NIMA-RELATED KINASE 2"/>
    <property type="match status" value="1"/>
</dbReference>
<evidence type="ECO:0000256" key="7">
    <source>
        <dbReference type="ARBA" id="ARBA00022840"/>
    </source>
</evidence>
<feature type="domain" description="Protein kinase" evidence="10">
    <location>
        <begin position="6"/>
        <end position="267"/>
    </location>
</feature>
<dbReference type="PROSITE" id="PS50011">
    <property type="entry name" value="PROTEIN_KINASE_DOM"/>
    <property type="match status" value="1"/>
</dbReference>
<comment type="subunit">
    <text evidence="1">Monomer.</text>
</comment>
<keyword evidence="7" id="KW-0067">ATP-binding</keyword>
<dbReference type="GeneID" id="22915031"/>
<dbReference type="Pfam" id="PF00069">
    <property type="entry name" value="Pkinase"/>
    <property type="match status" value="1"/>
</dbReference>
<keyword evidence="12" id="KW-1185">Reference proteome</keyword>
<dbReference type="InterPro" id="IPR051131">
    <property type="entry name" value="NEK_Ser/Thr_kinase_NIMA"/>
</dbReference>
<evidence type="ECO:0000256" key="2">
    <source>
        <dbReference type="ARBA" id="ARBA00012513"/>
    </source>
</evidence>
<sequence>MGIGAYEILGEIGRGQFGTVVKVRNKSTGAVCVWKELNYRCMGQSERRQLQCEIELLEELDHDYIVRYIGRLQSESKIYILMEYCDGGDLATYLDHTVRKKSYLTEEVILTWFCQLVSALDYCHHRANGGRVFHRDVKPQNILMTNEYQTVKLGDFGLAKTLNSPQALAHTHVGTPYYMAPEVLTKNTYDSKCDIWSLGCVLYEMLTGASPFHEAVNMNNLKNLVVHPSHIKPLPRFYNKELFSLIKWMLTTDPQLRPGTTELKTTLAYKMGCLLLKIQQQKSQIN</sequence>
<accession>A0A023B0H2</accession>
<dbReference type="FunFam" id="1.10.510.10:FF:000571">
    <property type="entry name" value="Maternal embryonic leucine zipper kinase"/>
    <property type="match status" value="1"/>
</dbReference>
<protein>
    <recommendedName>
        <fullName evidence="2">non-specific serine/threonine protein kinase</fullName>
        <ecNumber evidence="2">2.7.11.1</ecNumber>
    </recommendedName>
</protein>
<comment type="catalytic activity">
    <reaction evidence="8">
        <text>L-threonyl-[protein] + ATP = O-phospho-L-threonyl-[protein] + ADP + H(+)</text>
        <dbReference type="Rhea" id="RHEA:46608"/>
        <dbReference type="Rhea" id="RHEA-COMP:11060"/>
        <dbReference type="Rhea" id="RHEA-COMP:11605"/>
        <dbReference type="ChEBI" id="CHEBI:15378"/>
        <dbReference type="ChEBI" id="CHEBI:30013"/>
        <dbReference type="ChEBI" id="CHEBI:30616"/>
        <dbReference type="ChEBI" id="CHEBI:61977"/>
        <dbReference type="ChEBI" id="CHEBI:456216"/>
        <dbReference type="EC" id="2.7.11.1"/>
    </reaction>
</comment>
<dbReference type="GO" id="GO:0004674">
    <property type="term" value="F:protein serine/threonine kinase activity"/>
    <property type="evidence" value="ECO:0007669"/>
    <property type="project" value="UniProtKB-KW"/>
</dbReference>
<feature type="non-terminal residue" evidence="11">
    <location>
        <position position="286"/>
    </location>
</feature>
<evidence type="ECO:0000256" key="3">
    <source>
        <dbReference type="ARBA" id="ARBA00022527"/>
    </source>
</evidence>
<dbReference type="InterPro" id="IPR000719">
    <property type="entry name" value="Prot_kinase_dom"/>
</dbReference>
<evidence type="ECO:0000256" key="5">
    <source>
        <dbReference type="ARBA" id="ARBA00022741"/>
    </source>
</evidence>
<dbReference type="EC" id="2.7.11.1" evidence="2"/>
<evidence type="ECO:0000256" key="8">
    <source>
        <dbReference type="ARBA" id="ARBA00047899"/>
    </source>
</evidence>
<dbReference type="AlphaFoldDB" id="A0A023B0H2"/>
<dbReference type="PANTHER" id="PTHR44899">
    <property type="entry name" value="CAMK FAMILY PROTEIN KINASE"/>
    <property type="match status" value="1"/>
</dbReference>
<gene>
    <name evidence="11" type="ORF">GNI_141990</name>
</gene>
<proteinExistence type="predicted"/>
<dbReference type="InterPro" id="IPR011009">
    <property type="entry name" value="Kinase-like_dom_sf"/>
</dbReference>
<keyword evidence="3" id="KW-0723">Serine/threonine-protein kinase</keyword>
<evidence type="ECO:0000256" key="4">
    <source>
        <dbReference type="ARBA" id="ARBA00022679"/>
    </source>
</evidence>
<dbReference type="PROSITE" id="PS00108">
    <property type="entry name" value="PROTEIN_KINASE_ST"/>
    <property type="match status" value="1"/>
</dbReference>
<organism evidence="11 12">
    <name type="scientific">Gregarina niphandrodes</name>
    <name type="common">Septate eugregarine</name>
    <dbReference type="NCBI Taxonomy" id="110365"/>
    <lineage>
        <taxon>Eukaryota</taxon>
        <taxon>Sar</taxon>
        <taxon>Alveolata</taxon>
        <taxon>Apicomplexa</taxon>
        <taxon>Conoidasida</taxon>
        <taxon>Gregarinasina</taxon>
        <taxon>Eugregarinorida</taxon>
        <taxon>Gregarinidae</taxon>
        <taxon>Gregarina</taxon>
    </lineage>
</organism>
<evidence type="ECO:0000313" key="12">
    <source>
        <dbReference type="Proteomes" id="UP000019763"/>
    </source>
</evidence>
<evidence type="ECO:0000313" key="11">
    <source>
        <dbReference type="EMBL" id="EZG44979.1"/>
    </source>
</evidence>
<dbReference type="Gene3D" id="3.30.200.20">
    <property type="entry name" value="Phosphorylase Kinase, domain 1"/>
    <property type="match status" value="1"/>
</dbReference>
<dbReference type="EMBL" id="AFNH02001050">
    <property type="protein sequence ID" value="EZG44979.1"/>
    <property type="molecule type" value="Genomic_DNA"/>
</dbReference>
<dbReference type="VEuPathDB" id="CryptoDB:GNI_141990"/>
<evidence type="ECO:0000256" key="1">
    <source>
        <dbReference type="ARBA" id="ARBA00011245"/>
    </source>
</evidence>
<keyword evidence="5" id="KW-0547">Nucleotide-binding</keyword>
<dbReference type="Gene3D" id="1.10.510.10">
    <property type="entry name" value="Transferase(Phosphotransferase) domain 1"/>
    <property type="match status" value="1"/>
</dbReference>
<dbReference type="RefSeq" id="XP_011132605.1">
    <property type="nucleotide sequence ID" value="XM_011134303.1"/>
</dbReference>
<evidence type="ECO:0000256" key="9">
    <source>
        <dbReference type="ARBA" id="ARBA00048679"/>
    </source>
</evidence>
<dbReference type="GO" id="GO:0005524">
    <property type="term" value="F:ATP binding"/>
    <property type="evidence" value="ECO:0007669"/>
    <property type="project" value="UniProtKB-KW"/>
</dbReference>
<dbReference type="InterPro" id="IPR008271">
    <property type="entry name" value="Ser/Thr_kinase_AS"/>
</dbReference>
<dbReference type="OMA" id="WLGGRYK"/>
<comment type="caution">
    <text evidence="11">The sequence shown here is derived from an EMBL/GenBank/DDBJ whole genome shotgun (WGS) entry which is preliminary data.</text>
</comment>
<evidence type="ECO:0000259" key="10">
    <source>
        <dbReference type="PROSITE" id="PS50011"/>
    </source>
</evidence>
<keyword evidence="4" id="KW-0808">Transferase</keyword>
<keyword evidence="6 11" id="KW-0418">Kinase</keyword>
<name>A0A023B0H2_GRENI</name>